<dbReference type="SUPFAM" id="SSF55729">
    <property type="entry name" value="Acyl-CoA N-acyltransferases (Nat)"/>
    <property type="match status" value="1"/>
</dbReference>
<evidence type="ECO:0000259" key="3">
    <source>
        <dbReference type="PROSITE" id="PS51186"/>
    </source>
</evidence>
<sequence>MEAVTALTFPDLLALPLTEVSRVLAHSFEGYFVPLPDDPQALAARFRAEQIDLAASFFAVTDTGEKVGLCLVARRGSLSRIAAMGILPQWRGQGVGEALMNRALAEARERGDSRAVLEVIEQNTPAVRLYEKCGFVKQRRLVGFERGDMQGVPHASESLQTVSLPEFAAHLPAEAWAAPWQLQPATLAGLAAPAQAFCIGEASGVVTVLPAVIVLRALYVPAAQRRNGAGRRFLQTIAAQFPERRFSVPALWPAGWADEFLHSQGFGPAQLSQWEMGCALK</sequence>
<dbReference type="InterPro" id="IPR000182">
    <property type="entry name" value="GNAT_dom"/>
</dbReference>
<dbReference type="Gene3D" id="3.40.630.30">
    <property type="match status" value="1"/>
</dbReference>
<dbReference type="Pfam" id="PF00583">
    <property type="entry name" value="Acetyltransf_1"/>
    <property type="match status" value="1"/>
</dbReference>
<dbReference type="PROSITE" id="PS51186">
    <property type="entry name" value="GNAT"/>
    <property type="match status" value="1"/>
</dbReference>
<organism evidence="4 5">
    <name type="scientific">Deinococcus xinjiangensis</name>
    <dbReference type="NCBI Taxonomy" id="457454"/>
    <lineage>
        <taxon>Bacteria</taxon>
        <taxon>Thermotogati</taxon>
        <taxon>Deinococcota</taxon>
        <taxon>Deinococci</taxon>
        <taxon>Deinococcales</taxon>
        <taxon>Deinococcaceae</taxon>
        <taxon>Deinococcus</taxon>
    </lineage>
</organism>
<evidence type="ECO:0000256" key="1">
    <source>
        <dbReference type="ARBA" id="ARBA00022679"/>
    </source>
</evidence>
<dbReference type="RefSeq" id="WP_353541370.1">
    <property type="nucleotide sequence ID" value="NZ_BAABRN010000009.1"/>
</dbReference>
<evidence type="ECO:0000313" key="5">
    <source>
        <dbReference type="Proteomes" id="UP001458946"/>
    </source>
</evidence>
<comment type="caution">
    <text evidence="4">The sequence shown here is derived from an EMBL/GenBank/DDBJ whole genome shotgun (WGS) entry which is preliminary data.</text>
</comment>
<name>A0ABP9V802_9DEIO</name>
<dbReference type="InterPro" id="IPR050832">
    <property type="entry name" value="Bact_Acetyltransf"/>
</dbReference>
<dbReference type="InterPro" id="IPR016181">
    <property type="entry name" value="Acyl_CoA_acyltransferase"/>
</dbReference>
<reference evidence="4 5" key="1">
    <citation type="submission" date="2024-02" db="EMBL/GenBank/DDBJ databases">
        <title>Deinococcus xinjiangensis NBRC 107630.</title>
        <authorList>
            <person name="Ichikawa N."/>
            <person name="Katano-Makiyama Y."/>
            <person name="Hidaka K."/>
        </authorList>
    </citation>
    <scope>NUCLEOTIDE SEQUENCE [LARGE SCALE GENOMIC DNA]</scope>
    <source>
        <strain evidence="4 5">NBRC 107630</strain>
    </source>
</reference>
<evidence type="ECO:0000313" key="4">
    <source>
        <dbReference type="EMBL" id="GAA5501399.1"/>
    </source>
</evidence>
<keyword evidence="1" id="KW-0808">Transferase</keyword>
<accession>A0ABP9V802</accession>
<feature type="domain" description="N-acetyltransferase" evidence="3">
    <location>
        <begin position="12"/>
        <end position="174"/>
    </location>
</feature>
<keyword evidence="5" id="KW-1185">Reference proteome</keyword>
<proteinExistence type="predicted"/>
<dbReference type="PANTHER" id="PTHR43877">
    <property type="entry name" value="AMINOALKYLPHOSPHONATE N-ACETYLTRANSFERASE-RELATED-RELATED"/>
    <property type="match status" value="1"/>
</dbReference>
<dbReference type="Proteomes" id="UP001458946">
    <property type="component" value="Unassembled WGS sequence"/>
</dbReference>
<dbReference type="CDD" id="cd04301">
    <property type="entry name" value="NAT_SF"/>
    <property type="match status" value="1"/>
</dbReference>
<evidence type="ECO:0000256" key="2">
    <source>
        <dbReference type="ARBA" id="ARBA00023315"/>
    </source>
</evidence>
<keyword evidence="2" id="KW-0012">Acyltransferase</keyword>
<gene>
    <name evidence="4" type="primary">mshD_3</name>
    <name evidence="4" type="ORF">Dxin01_01131</name>
</gene>
<dbReference type="EMBL" id="BAABRN010000009">
    <property type="protein sequence ID" value="GAA5501399.1"/>
    <property type="molecule type" value="Genomic_DNA"/>
</dbReference>
<protein>
    <submittedName>
        <fullName evidence="4">Mycothiol acetyltransferase</fullName>
    </submittedName>
</protein>